<feature type="domain" description="WAP" evidence="6">
    <location>
        <begin position="247"/>
        <end position="294"/>
    </location>
</feature>
<dbReference type="SMART" id="SM00217">
    <property type="entry name" value="WAP"/>
    <property type="match status" value="8"/>
</dbReference>
<keyword evidence="4" id="KW-0732">Signal</keyword>
<dbReference type="PRINTS" id="PR00003">
    <property type="entry name" value="4DISULPHCORE"/>
</dbReference>
<keyword evidence="7" id="KW-1185">Reference proteome</keyword>
<keyword evidence="1 3" id="KW-0420">Kringle</keyword>
<dbReference type="InterPro" id="IPR036645">
    <property type="entry name" value="Elafin-like_sf"/>
</dbReference>
<dbReference type="InterPro" id="IPR018056">
    <property type="entry name" value="Kringle_CS"/>
</dbReference>
<evidence type="ECO:0000256" key="1">
    <source>
        <dbReference type="ARBA" id="ARBA00022572"/>
    </source>
</evidence>
<feature type="disulfide bond" evidence="3">
    <location>
        <begin position="78"/>
        <end position="101"/>
    </location>
</feature>
<dbReference type="RefSeq" id="XP_006816704.1">
    <property type="nucleotide sequence ID" value="XM_006816641.1"/>
</dbReference>
<evidence type="ECO:0000256" key="2">
    <source>
        <dbReference type="ARBA" id="ARBA00023157"/>
    </source>
</evidence>
<dbReference type="InterPro" id="IPR000001">
    <property type="entry name" value="Kringle"/>
</dbReference>
<dbReference type="InterPro" id="IPR038178">
    <property type="entry name" value="Kringle_sf"/>
</dbReference>
<feature type="domain" description="WAP" evidence="6">
    <location>
        <begin position="392"/>
        <end position="438"/>
    </location>
</feature>
<dbReference type="PROSITE" id="PS00021">
    <property type="entry name" value="KRINGLE_1"/>
    <property type="match status" value="1"/>
</dbReference>
<dbReference type="PROSITE" id="PS50070">
    <property type="entry name" value="KRINGLE_2"/>
    <property type="match status" value="1"/>
</dbReference>
<feature type="domain" description="Kringle" evidence="5">
    <location>
        <begin position="29"/>
        <end position="110"/>
    </location>
</feature>
<proteinExistence type="predicted"/>
<evidence type="ECO:0000313" key="7">
    <source>
        <dbReference type="Proteomes" id="UP000694865"/>
    </source>
</evidence>
<dbReference type="PRINTS" id="PR00018">
    <property type="entry name" value="KRINGLE"/>
</dbReference>
<accession>A0ABM0M9L3</accession>
<feature type="signal peptide" evidence="4">
    <location>
        <begin position="1"/>
        <end position="24"/>
    </location>
</feature>
<comment type="caution">
    <text evidence="3">Lacks conserved residue(s) required for the propagation of feature annotation.</text>
</comment>
<evidence type="ECO:0000256" key="3">
    <source>
        <dbReference type="PROSITE-ProRule" id="PRU00121"/>
    </source>
</evidence>
<gene>
    <name evidence="8" type="primary">LOC102801599</name>
</gene>
<feature type="domain" description="WAP" evidence="6">
    <location>
        <begin position="439"/>
        <end position="485"/>
    </location>
</feature>
<feature type="chain" id="PRO_5045507329" evidence="4">
    <location>
        <begin position="25"/>
        <end position="579"/>
    </location>
</feature>
<feature type="domain" description="WAP" evidence="6">
    <location>
        <begin position="533"/>
        <end position="579"/>
    </location>
</feature>
<dbReference type="GeneID" id="102801599"/>
<protein>
    <submittedName>
        <fullName evidence="8">Papilin-like</fullName>
    </submittedName>
</protein>
<dbReference type="Pfam" id="PF00051">
    <property type="entry name" value="Kringle"/>
    <property type="match status" value="1"/>
</dbReference>
<keyword evidence="2 3" id="KW-1015">Disulfide bond</keyword>
<feature type="non-terminal residue" evidence="8">
    <location>
        <position position="579"/>
    </location>
</feature>
<dbReference type="PANTHER" id="PTHR19441">
    <property type="entry name" value="WHEY ACDIC PROTEIN WAP"/>
    <property type="match status" value="1"/>
</dbReference>
<reference evidence="8" key="1">
    <citation type="submission" date="2025-08" db="UniProtKB">
        <authorList>
            <consortium name="RefSeq"/>
        </authorList>
    </citation>
    <scope>IDENTIFICATION</scope>
    <source>
        <tissue evidence="8">Testes</tissue>
    </source>
</reference>
<feature type="domain" description="WAP" evidence="6">
    <location>
        <begin position="130"/>
        <end position="176"/>
    </location>
</feature>
<organism evidence="7 8">
    <name type="scientific">Saccoglossus kowalevskii</name>
    <name type="common">Acorn worm</name>
    <dbReference type="NCBI Taxonomy" id="10224"/>
    <lineage>
        <taxon>Eukaryota</taxon>
        <taxon>Metazoa</taxon>
        <taxon>Hemichordata</taxon>
        <taxon>Enteropneusta</taxon>
        <taxon>Harrimaniidae</taxon>
        <taxon>Saccoglossus</taxon>
    </lineage>
</organism>
<dbReference type="Pfam" id="PF00095">
    <property type="entry name" value="WAP"/>
    <property type="match status" value="8"/>
</dbReference>
<dbReference type="SUPFAM" id="SSF57256">
    <property type="entry name" value="Elafin-like"/>
    <property type="match status" value="8"/>
</dbReference>
<evidence type="ECO:0000313" key="8">
    <source>
        <dbReference type="RefSeq" id="XP_006816704.1"/>
    </source>
</evidence>
<dbReference type="Gene3D" id="2.40.20.10">
    <property type="entry name" value="Plasminogen Kringle 4"/>
    <property type="match status" value="1"/>
</dbReference>
<dbReference type="Proteomes" id="UP000694865">
    <property type="component" value="Unplaced"/>
</dbReference>
<dbReference type="InterPro" id="IPR008197">
    <property type="entry name" value="WAP_dom"/>
</dbReference>
<dbReference type="PROSITE" id="PS51390">
    <property type="entry name" value="WAP"/>
    <property type="match status" value="8"/>
</dbReference>
<feature type="domain" description="WAP" evidence="6">
    <location>
        <begin position="295"/>
        <end position="341"/>
    </location>
</feature>
<evidence type="ECO:0000259" key="5">
    <source>
        <dbReference type="PROSITE" id="PS50070"/>
    </source>
</evidence>
<dbReference type="SMART" id="SM00289">
    <property type="entry name" value="WR1"/>
    <property type="match status" value="7"/>
</dbReference>
<feature type="domain" description="WAP" evidence="6">
    <location>
        <begin position="178"/>
        <end position="225"/>
    </location>
</feature>
<evidence type="ECO:0000256" key="4">
    <source>
        <dbReference type="SAM" id="SignalP"/>
    </source>
</evidence>
<feature type="domain" description="WAP" evidence="6">
    <location>
        <begin position="486"/>
        <end position="532"/>
    </location>
</feature>
<dbReference type="CDD" id="cd00199">
    <property type="entry name" value="WAP"/>
    <property type="match status" value="6"/>
</dbReference>
<dbReference type="CDD" id="cd00108">
    <property type="entry name" value="KR"/>
    <property type="match status" value="1"/>
</dbReference>
<dbReference type="Gene3D" id="4.10.75.10">
    <property type="entry name" value="Elafin-like"/>
    <property type="match status" value="8"/>
</dbReference>
<dbReference type="InterPro" id="IPR006150">
    <property type="entry name" value="Cys_repeat_1"/>
</dbReference>
<dbReference type="InterPro" id="IPR013806">
    <property type="entry name" value="Kringle-like"/>
</dbReference>
<evidence type="ECO:0000259" key="6">
    <source>
        <dbReference type="PROSITE" id="PS51390"/>
    </source>
</evidence>
<dbReference type="SMART" id="SM00130">
    <property type="entry name" value="KR"/>
    <property type="match status" value="1"/>
</dbReference>
<dbReference type="PANTHER" id="PTHR19441:SF91">
    <property type="entry name" value="WAP DOMAIN-CONTAINING PROTEIN"/>
    <property type="match status" value="1"/>
</dbReference>
<sequence>MAAWELSVSQILCIYSLVFVTVNASECYYDESGADYRGTVSSTVSGKRCQHWTWLIPHLHDRTPWNYPDAGLGMHGYCRNPDGHHSAWCYTMDPDTRSEVCDIGKPGEFCDLSTPMPVEKEDWQEEVEVTFDKPGQCPNVDGITGTCTEDCLLDTDCTGTAKCCSNGCGHVCTEIAEPPPSVGRCPSPDSFQFAFCADLCSDNDDCDGSSLCCYNGCGHVCTQPVTETEKGVQQEEVLVESVVLATPTQTPRLCPSSDSFDFAICTVFCSEHSDCDEGRLCCSNGCGRVCTDPVPDVKPGNCPELEDGTGVCFEGCGNDYDCEGDTKCCSNGCGHICMTPVPDVKPGNCPELEGGQEYAWRDVGMIMTVKEARSAAPIVVGIHVWLQRQRIPDVKPGNCPELEGGTGICLEGCGNDYDCEGDTKCCSNGCGHICMTPVPYVKPGHCPALEGGTGICLEGCGNDYDCEGDTKCCSNGCGHICMTPVPDVKPGKCPELEGGTGICLEGCGNDYDCEGGTKCCSNGCGHICMTPVPDVKPGDCPELEGGTGICLEGCGNDYDCEGDTKCCSNGCGHICMTPG</sequence>
<name>A0ABM0M9L3_SACKO</name>
<dbReference type="InterPro" id="IPR050514">
    <property type="entry name" value="WAP_four-disulfide_core"/>
</dbReference>
<dbReference type="SUPFAM" id="SSF57440">
    <property type="entry name" value="Kringle-like"/>
    <property type="match status" value="1"/>
</dbReference>